<dbReference type="Proteomes" id="UP000003460">
    <property type="component" value="Unassembled WGS sequence"/>
</dbReference>
<dbReference type="HOGENOM" id="CLU_2992959_0_0_10"/>
<name>C9LDS8_9BACT</name>
<evidence type="ECO:0000313" key="2">
    <source>
        <dbReference type="EMBL" id="EEX72689.1"/>
    </source>
</evidence>
<organism evidence="2 3">
    <name type="scientific">Alloprevotella tannerae ATCC 51259</name>
    <dbReference type="NCBI Taxonomy" id="626522"/>
    <lineage>
        <taxon>Bacteria</taxon>
        <taxon>Pseudomonadati</taxon>
        <taxon>Bacteroidota</taxon>
        <taxon>Bacteroidia</taxon>
        <taxon>Bacteroidales</taxon>
        <taxon>Prevotellaceae</taxon>
        <taxon>Alloprevotella</taxon>
    </lineage>
</organism>
<comment type="caution">
    <text evidence="2">The sequence shown here is derived from an EMBL/GenBank/DDBJ whole genome shotgun (WGS) entry which is preliminary data.</text>
</comment>
<dbReference type="EMBL" id="ACIJ02000007">
    <property type="protein sequence ID" value="EEX72689.1"/>
    <property type="molecule type" value="Genomic_DNA"/>
</dbReference>
<evidence type="ECO:0000313" key="3">
    <source>
        <dbReference type="Proteomes" id="UP000003460"/>
    </source>
</evidence>
<feature type="transmembrane region" description="Helical" evidence="1">
    <location>
        <begin position="31"/>
        <end position="49"/>
    </location>
</feature>
<dbReference type="STRING" id="626522.GCWU000325_00350"/>
<evidence type="ECO:0000256" key="1">
    <source>
        <dbReference type="SAM" id="Phobius"/>
    </source>
</evidence>
<gene>
    <name evidence="2" type="ORF">GCWU000325_00350</name>
</gene>
<keyword evidence="1" id="KW-0812">Transmembrane</keyword>
<keyword evidence="1" id="KW-1133">Transmembrane helix</keyword>
<dbReference type="AlphaFoldDB" id="C9LDS8"/>
<accession>C9LDS8</accession>
<keyword evidence="3" id="KW-1185">Reference proteome</keyword>
<sequence>MRLAILAHHFYDEEQRDSHSRCSFSLRLTKFLGLTLILLFTVHCLLFVWPEQTIVWW</sequence>
<keyword evidence="1" id="KW-0472">Membrane</keyword>
<protein>
    <submittedName>
        <fullName evidence="2">Uncharacterized protein</fullName>
    </submittedName>
</protein>
<proteinExistence type="predicted"/>
<reference evidence="2" key="1">
    <citation type="submission" date="2009-09" db="EMBL/GenBank/DDBJ databases">
        <authorList>
            <person name="Weinstock G."/>
            <person name="Sodergren E."/>
            <person name="Clifton S."/>
            <person name="Fulton L."/>
            <person name="Fulton B."/>
            <person name="Courtney L."/>
            <person name="Fronick C."/>
            <person name="Harrison M."/>
            <person name="Strong C."/>
            <person name="Farmer C."/>
            <person name="Delahaunty K."/>
            <person name="Markovic C."/>
            <person name="Hall O."/>
            <person name="Minx P."/>
            <person name="Tomlinson C."/>
            <person name="Mitreva M."/>
            <person name="Nelson J."/>
            <person name="Hou S."/>
            <person name="Wollam A."/>
            <person name="Pepin K.H."/>
            <person name="Johnson M."/>
            <person name="Bhonagiri V."/>
            <person name="Nash W.E."/>
            <person name="Warren W."/>
            <person name="Chinwalla A."/>
            <person name="Mardis E.R."/>
            <person name="Wilson R.K."/>
        </authorList>
    </citation>
    <scope>NUCLEOTIDE SEQUENCE [LARGE SCALE GENOMIC DNA]</scope>
    <source>
        <strain evidence="2">ATCC 51259</strain>
    </source>
</reference>